<evidence type="ECO:0000313" key="2">
    <source>
        <dbReference type="Proteomes" id="UP000248916"/>
    </source>
</evidence>
<dbReference type="RefSeq" id="WP_170133807.1">
    <property type="nucleotide sequence ID" value="NZ_QKZL01000001.1"/>
</dbReference>
<comment type="caution">
    <text evidence="1">The sequence shown here is derived from an EMBL/GenBank/DDBJ whole genome shotgun (WGS) entry which is preliminary data.</text>
</comment>
<dbReference type="Proteomes" id="UP000248916">
    <property type="component" value="Unassembled WGS sequence"/>
</dbReference>
<evidence type="ECO:0000313" key="1">
    <source>
        <dbReference type="EMBL" id="PZX19788.1"/>
    </source>
</evidence>
<sequence>MILRLLAVILPPVAIIALAVLLAACGPQGRLGPAVVDGCLVNPHTLCAKEIAP</sequence>
<evidence type="ECO:0008006" key="3">
    <source>
        <dbReference type="Google" id="ProtNLM"/>
    </source>
</evidence>
<keyword evidence="2" id="KW-1185">Reference proteome</keyword>
<name>A0A2W7NHQ7_9RHOB</name>
<organism evidence="1 2">
    <name type="scientific">Palleronia aestuarii</name>
    <dbReference type="NCBI Taxonomy" id="568105"/>
    <lineage>
        <taxon>Bacteria</taxon>
        <taxon>Pseudomonadati</taxon>
        <taxon>Pseudomonadota</taxon>
        <taxon>Alphaproteobacteria</taxon>
        <taxon>Rhodobacterales</taxon>
        <taxon>Roseobacteraceae</taxon>
        <taxon>Palleronia</taxon>
    </lineage>
</organism>
<gene>
    <name evidence="1" type="ORF">LX81_00250</name>
</gene>
<protein>
    <recommendedName>
        <fullName evidence="3">Lipoprotein</fullName>
    </recommendedName>
</protein>
<proteinExistence type="predicted"/>
<dbReference type="EMBL" id="QKZL01000001">
    <property type="protein sequence ID" value="PZX19788.1"/>
    <property type="molecule type" value="Genomic_DNA"/>
</dbReference>
<reference evidence="1 2" key="1">
    <citation type="submission" date="2018-06" db="EMBL/GenBank/DDBJ databases">
        <title>Genomic Encyclopedia of Archaeal and Bacterial Type Strains, Phase II (KMG-II): from individual species to whole genera.</title>
        <authorList>
            <person name="Goeker M."/>
        </authorList>
    </citation>
    <scope>NUCLEOTIDE SEQUENCE [LARGE SCALE GENOMIC DNA]</scope>
    <source>
        <strain evidence="1 2">DSM 22009</strain>
    </source>
</reference>
<dbReference type="AlphaFoldDB" id="A0A2W7NHQ7"/>
<dbReference type="PROSITE" id="PS51257">
    <property type="entry name" value="PROKAR_LIPOPROTEIN"/>
    <property type="match status" value="1"/>
</dbReference>
<accession>A0A2W7NHQ7</accession>